<dbReference type="EMBL" id="FRAF01000034">
    <property type="protein sequence ID" value="SHL06014.1"/>
    <property type="molecule type" value="Genomic_DNA"/>
</dbReference>
<keyword evidence="1" id="KW-1133">Transmembrane helix</keyword>
<accession>A0A1M6XJ44</accession>
<dbReference type="Proteomes" id="UP000184016">
    <property type="component" value="Unassembled WGS sequence"/>
</dbReference>
<dbReference type="STRING" id="1830138.SAMN05443507_13425"/>
<organism evidence="2 3">
    <name type="scientific">Alicyclobacillus tolerans</name>
    <dbReference type="NCBI Taxonomy" id="90970"/>
    <lineage>
        <taxon>Bacteria</taxon>
        <taxon>Bacillati</taxon>
        <taxon>Bacillota</taxon>
        <taxon>Bacilli</taxon>
        <taxon>Bacillales</taxon>
        <taxon>Alicyclobacillaceae</taxon>
        <taxon>Alicyclobacillus</taxon>
    </lineage>
</organism>
<keyword evidence="1" id="KW-0472">Membrane</keyword>
<reference evidence="3" key="1">
    <citation type="submission" date="2016-11" db="EMBL/GenBank/DDBJ databases">
        <authorList>
            <person name="Varghese N."/>
            <person name="Submissions S."/>
        </authorList>
    </citation>
    <scope>NUCLEOTIDE SEQUENCE [LARGE SCALE GENOMIC DNA]</scope>
    <source>
        <strain evidence="3">USBA-503</strain>
    </source>
</reference>
<sequence>MPFFYYLVWGLIAILAIGVLSIFLAFFIKIAILLALIAFAYYWFSKAVYYRKQRKNWRH</sequence>
<dbReference type="AlphaFoldDB" id="A0A1M6XJ44"/>
<proteinExistence type="predicted"/>
<evidence type="ECO:0000313" key="3">
    <source>
        <dbReference type="Proteomes" id="UP000184016"/>
    </source>
</evidence>
<evidence type="ECO:0000256" key="1">
    <source>
        <dbReference type="SAM" id="Phobius"/>
    </source>
</evidence>
<name>A0A1M6XJ44_9BACL</name>
<feature type="transmembrane region" description="Helical" evidence="1">
    <location>
        <begin position="12"/>
        <end position="44"/>
    </location>
</feature>
<gene>
    <name evidence="2" type="ORF">SAMN05443507_13425</name>
</gene>
<dbReference type="RefSeq" id="WP_072875275.1">
    <property type="nucleotide sequence ID" value="NZ_FRAF01000034.1"/>
</dbReference>
<evidence type="ECO:0000313" key="2">
    <source>
        <dbReference type="EMBL" id="SHL06014.1"/>
    </source>
</evidence>
<keyword evidence="3" id="KW-1185">Reference proteome</keyword>
<protein>
    <submittedName>
        <fullName evidence="2">Uncharacterized protein</fullName>
    </submittedName>
</protein>
<keyword evidence="1" id="KW-0812">Transmembrane</keyword>